<dbReference type="PANTHER" id="PTHR42781">
    <property type="entry name" value="SPERMIDINE/PUTRESCINE IMPORT ATP-BINDING PROTEIN POTA"/>
    <property type="match status" value="1"/>
</dbReference>
<keyword evidence="1" id="KW-0813">Transport</keyword>
<accession>A0AAJ5T5F6</accession>
<dbReference type="SUPFAM" id="SSF52540">
    <property type="entry name" value="P-loop containing nucleoside triphosphate hydrolases"/>
    <property type="match status" value="1"/>
</dbReference>
<evidence type="ECO:0000313" key="8">
    <source>
        <dbReference type="EMBL" id="VBB13442.1"/>
    </source>
</evidence>
<name>A0AAJ5T5F6_9BURK</name>
<evidence type="ECO:0000256" key="3">
    <source>
        <dbReference type="ARBA" id="ARBA00022519"/>
    </source>
</evidence>
<dbReference type="GO" id="GO:0005524">
    <property type="term" value="F:ATP binding"/>
    <property type="evidence" value="ECO:0007669"/>
    <property type="project" value="UniProtKB-KW"/>
</dbReference>
<dbReference type="PROSITE" id="PS00211">
    <property type="entry name" value="ABC_TRANSPORTER_1"/>
    <property type="match status" value="1"/>
</dbReference>
<dbReference type="RefSeq" id="WP_331873601.1">
    <property type="nucleotide sequence ID" value="NZ_CADFDX010000005.1"/>
</dbReference>
<sequence length="419" mass="44908">MKTTHTQPRVDGSLLAVREAIATGDNDGRTREGAIGGGRLGGVLGRGTGGRSNPGLRRTGPASVEFEQVSKRFGSAAPAIENLDLKINPGEFLTLLGPSGSGKTTALNLLAGFLKPTSGRILIDGKVVSDLPAHKRNVGVVFQHYALFPHLTVAQNIAYPLRQRGTQRAEIEKRVHDALCSVSLQSYADRLPSQLSGGQQQRVAVARATVFRPSLLLMDEPLGALDKKLRESVQLEIKRMHKELGVTIVFVTHDQEEALVMSDRIAVFNGGKIHQIGTATQLYDEPESQFVAQFLGDSNCWIGDVSAGDSGCAEVSGPGWRIAGRRIAATPRQGRSTAVVRPERSKALARGDRVEGWNHLPARIRDIVYLGSMRKIVADLDAGGVAQVVCQPDAVMPAGPEITIAFSPEFTRIVPASPS</sequence>
<dbReference type="GeneID" id="71056070"/>
<dbReference type="Proteomes" id="UP000268684">
    <property type="component" value="Chromosome II"/>
</dbReference>
<dbReference type="InterPro" id="IPR050093">
    <property type="entry name" value="ABC_SmlMolc_Importer"/>
</dbReference>
<keyword evidence="3" id="KW-0472">Membrane</keyword>
<dbReference type="FunFam" id="3.40.50.300:FF:000425">
    <property type="entry name" value="Probable ABC transporter, ATP-binding subunit"/>
    <property type="match status" value="1"/>
</dbReference>
<organism evidence="8 9">
    <name type="scientific">Burkholderia stabilis</name>
    <dbReference type="NCBI Taxonomy" id="95485"/>
    <lineage>
        <taxon>Bacteria</taxon>
        <taxon>Pseudomonadati</taxon>
        <taxon>Pseudomonadota</taxon>
        <taxon>Betaproteobacteria</taxon>
        <taxon>Burkholderiales</taxon>
        <taxon>Burkholderiaceae</taxon>
        <taxon>Burkholderia</taxon>
        <taxon>Burkholderia cepacia complex</taxon>
    </lineage>
</organism>
<dbReference type="InterPro" id="IPR008995">
    <property type="entry name" value="Mo/tungstate-bd_C_term_dom"/>
</dbReference>
<dbReference type="PROSITE" id="PS50893">
    <property type="entry name" value="ABC_TRANSPORTER_2"/>
    <property type="match status" value="1"/>
</dbReference>
<dbReference type="InterPro" id="IPR003439">
    <property type="entry name" value="ABC_transporter-like_ATP-bd"/>
</dbReference>
<evidence type="ECO:0000259" key="7">
    <source>
        <dbReference type="PROSITE" id="PS50893"/>
    </source>
</evidence>
<dbReference type="AlphaFoldDB" id="A0AAJ5T5F6"/>
<keyword evidence="2" id="KW-1003">Cell membrane</keyword>
<dbReference type="Gene3D" id="3.40.50.300">
    <property type="entry name" value="P-loop containing nucleotide triphosphate hydrolases"/>
    <property type="match status" value="1"/>
</dbReference>
<keyword evidence="3" id="KW-0997">Cell inner membrane</keyword>
<feature type="region of interest" description="Disordered" evidence="6">
    <location>
        <begin position="23"/>
        <end position="59"/>
    </location>
</feature>
<dbReference type="Pfam" id="PF08402">
    <property type="entry name" value="TOBE_2"/>
    <property type="match status" value="1"/>
</dbReference>
<proteinExistence type="predicted"/>
<feature type="domain" description="ABC transporter" evidence="7">
    <location>
        <begin position="64"/>
        <end position="295"/>
    </location>
</feature>
<dbReference type="PANTHER" id="PTHR42781:SF4">
    <property type="entry name" value="SPERMIDINE_PUTRESCINE IMPORT ATP-BINDING PROTEIN POTA"/>
    <property type="match status" value="1"/>
</dbReference>
<keyword evidence="5" id="KW-0067">ATP-binding</keyword>
<dbReference type="SUPFAM" id="SSF50331">
    <property type="entry name" value="MOP-like"/>
    <property type="match status" value="1"/>
</dbReference>
<dbReference type="GO" id="GO:0043190">
    <property type="term" value="C:ATP-binding cassette (ABC) transporter complex"/>
    <property type="evidence" value="ECO:0007669"/>
    <property type="project" value="InterPro"/>
</dbReference>
<evidence type="ECO:0000256" key="5">
    <source>
        <dbReference type="ARBA" id="ARBA00022840"/>
    </source>
</evidence>
<dbReference type="GO" id="GO:0015697">
    <property type="term" value="P:quaternary ammonium group transport"/>
    <property type="evidence" value="ECO:0007669"/>
    <property type="project" value="UniProtKB-ARBA"/>
</dbReference>
<dbReference type="InterPro" id="IPR017871">
    <property type="entry name" value="ABC_transporter-like_CS"/>
</dbReference>
<reference evidence="8 9" key="1">
    <citation type="submission" date="2017-11" db="EMBL/GenBank/DDBJ databases">
        <authorList>
            <person name="Seth-Smith MB H."/>
        </authorList>
    </citation>
    <scope>NUCLEOTIDE SEQUENCE [LARGE SCALE GENOMIC DNA]</scope>
    <source>
        <strain evidence="8">E</strain>
    </source>
</reference>
<dbReference type="EMBL" id="LR025743">
    <property type="protein sequence ID" value="VBB13442.1"/>
    <property type="molecule type" value="Genomic_DNA"/>
</dbReference>
<evidence type="ECO:0000256" key="2">
    <source>
        <dbReference type="ARBA" id="ARBA00022475"/>
    </source>
</evidence>
<protein>
    <recommendedName>
        <fullName evidence="7">ABC transporter domain-containing protein</fullName>
    </recommendedName>
</protein>
<feature type="compositionally biased region" description="Gly residues" evidence="6">
    <location>
        <begin position="34"/>
        <end position="52"/>
    </location>
</feature>
<keyword evidence="4" id="KW-0547">Nucleotide-binding</keyword>
<dbReference type="InterPro" id="IPR013611">
    <property type="entry name" value="Transp-assoc_OB_typ2"/>
</dbReference>
<evidence type="ECO:0000256" key="6">
    <source>
        <dbReference type="SAM" id="MobiDB-lite"/>
    </source>
</evidence>
<dbReference type="SMART" id="SM00382">
    <property type="entry name" value="AAA"/>
    <property type="match status" value="1"/>
</dbReference>
<dbReference type="GO" id="GO:0016887">
    <property type="term" value="F:ATP hydrolysis activity"/>
    <property type="evidence" value="ECO:0007669"/>
    <property type="project" value="InterPro"/>
</dbReference>
<dbReference type="GO" id="GO:0022857">
    <property type="term" value="F:transmembrane transporter activity"/>
    <property type="evidence" value="ECO:0007669"/>
    <property type="project" value="InterPro"/>
</dbReference>
<gene>
    <name evidence="8" type="primary">potA_6</name>
    <name evidence="8" type="ORF">BSTAB16_3627</name>
</gene>
<evidence type="ECO:0000313" key="9">
    <source>
        <dbReference type="Proteomes" id="UP000268684"/>
    </source>
</evidence>
<evidence type="ECO:0000256" key="4">
    <source>
        <dbReference type="ARBA" id="ARBA00022741"/>
    </source>
</evidence>
<dbReference type="Pfam" id="PF00005">
    <property type="entry name" value="ABC_tran"/>
    <property type="match status" value="1"/>
</dbReference>
<evidence type="ECO:0000256" key="1">
    <source>
        <dbReference type="ARBA" id="ARBA00022448"/>
    </source>
</evidence>
<dbReference type="InterPro" id="IPR003593">
    <property type="entry name" value="AAA+_ATPase"/>
</dbReference>
<dbReference type="InterPro" id="IPR027417">
    <property type="entry name" value="P-loop_NTPase"/>
</dbReference>
<keyword evidence="9" id="KW-1185">Reference proteome</keyword>